<evidence type="ECO:0000259" key="2">
    <source>
        <dbReference type="Pfam" id="PF07484"/>
    </source>
</evidence>
<feature type="compositionally biased region" description="Polar residues" evidence="1">
    <location>
        <begin position="267"/>
        <end position="279"/>
    </location>
</feature>
<name>A0A9E7C174_9ACTN</name>
<organism evidence="3 4">
    <name type="scientific">Capillimicrobium parvum</name>
    <dbReference type="NCBI Taxonomy" id="2884022"/>
    <lineage>
        <taxon>Bacteria</taxon>
        <taxon>Bacillati</taxon>
        <taxon>Actinomycetota</taxon>
        <taxon>Thermoleophilia</taxon>
        <taxon>Solirubrobacterales</taxon>
        <taxon>Capillimicrobiaceae</taxon>
        <taxon>Capillimicrobium</taxon>
    </lineage>
</organism>
<protein>
    <recommendedName>
        <fullName evidence="2">Phage tail collar domain-containing protein</fullName>
    </recommendedName>
</protein>
<evidence type="ECO:0000256" key="1">
    <source>
        <dbReference type="SAM" id="MobiDB-lite"/>
    </source>
</evidence>
<evidence type="ECO:0000313" key="3">
    <source>
        <dbReference type="EMBL" id="UGS36374.1"/>
    </source>
</evidence>
<dbReference type="Gene3D" id="3.90.1340.10">
    <property type="entry name" value="Phage tail collar domain"/>
    <property type="match status" value="2"/>
</dbReference>
<dbReference type="EMBL" id="CP087164">
    <property type="protein sequence ID" value="UGS36374.1"/>
    <property type="molecule type" value="Genomic_DNA"/>
</dbReference>
<proteinExistence type="predicted"/>
<dbReference type="InterPro" id="IPR011083">
    <property type="entry name" value="Phage_tail_collar_dom"/>
</dbReference>
<accession>A0A9E7C174</accession>
<feature type="region of interest" description="Disordered" evidence="1">
    <location>
        <begin position="235"/>
        <end position="288"/>
    </location>
</feature>
<gene>
    <name evidence="3" type="ORF">DSM104329_02778</name>
</gene>
<sequence length="336" mass="34918">MADWFLGEVRPMAITFVPVGWAPCDGRRLSIGAYPDLYALLGTRFGGDGTTTFAIPDLRARLPMGQGAGPGRSARTIGQKTGTDTVALDRTQLPQHTHRVRAATTQTTSSPIGAVPARGGFYAAPPDKTTRMRAMVFNAGQGQPHANLQPALAIQWCIALQADTAAPADPLIADIRAVAFDAEPRGWAFCDGRLLPISQNTALFSLLGTMYGGNGQTTFALPDLRGRVALGAGQGPGLANRAQGEAGGSETHQLTTQQMASHGHSVRASSDAATTTDPNLTYPATGGSYASAPTSGTLMHQATAQLAGGGGAHPNVQPSTVLNYLICVEGIYPSRN</sequence>
<keyword evidence="4" id="KW-1185">Reference proteome</keyword>
<feature type="compositionally biased region" description="Polar residues" evidence="1">
    <location>
        <begin position="250"/>
        <end position="260"/>
    </location>
</feature>
<reference evidence="3" key="1">
    <citation type="journal article" date="2022" name="Int. J. Syst. Evol. Microbiol.">
        <title>Pseudomonas aegrilactucae sp. nov. and Pseudomonas morbosilactucae sp. nov., pathogens causing bacterial rot of lettuce in Japan.</title>
        <authorList>
            <person name="Sawada H."/>
            <person name="Fujikawa T."/>
            <person name="Satou M."/>
        </authorList>
    </citation>
    <scope>NUCLEOTIDE SEQUENCE</scope>
    <source>
        <strain evidence="3">0166_1</strain>
    </source>
</reference>
<dbReference type="RefSeq" id="WP_259316046.1">
    <property type="nucleotide sequence ID" value="NZ_CP087164.1"/>
</dbReference>
<feature type="domain" description="Phage tail collar" evidence="2">
    <location>
        <begin position="175"/>
        <end position="228"/>
    </location>
</feature>
<evidence type="ECO:0000313" key="4">
    <source>
        <dbReference type="Proteomes" id="UP001162834"/>
    </source>
</evidence>
<feature type="region of interest" description="Disordered" evidence="1">
    <location>
        <begin position="100"/>
        <end position="119"/>
    </location>
</feature>
<dbReference type="InterPro" id="IPR037053">
    <property type="entry name" value="Phage_tail_collar_dom_sf"/>
</dbReference>
<dbReference type="Pfam" id="PF07484">
    <property type="entry name" value="Collar"/>
    <property type="match status" value="2"/>
</dbReference>
<dbReference type="AlphaFoldDB" id="A0A9E7C174"/>
<dbReference type="KEGG" id="sbae:DSM104329_02778"/>
<feature type="domain" description="Phage tail collar" evidence="2">
    <location>
        <begin position="7"/>
        <end position="63"/>
    </location>
</feature>
<dbReference type="Proteomes" id="UP001162834">
    <property type="component" value="Chromosome"/>
</dbReference>
<dbReference type="SUPFAM" id="SSF88874">
    <property type="entry name" value="Receptor-binding domain of short tail fibre protein gp12"/>
    <property type="match status" value="2"/>
</dbReference>